<comment type="caution">
    <text evidence="1">The sequence shown here is derived from an EMBL/GenBank/DDBJ whole genome shotgun (WGS) entry which is preliminary data.</text>
</comment>
<keyword evidence="2" id="KW-1185">Reference proteome</keyword>
<dbReference type="Proteomes" id="UP001345963">
    <property type="component" value="Unassembled WGS sequence"/>
</dbReference>
<protein>
    <submittedName>
        <fullName evidence="1">Uncharacterized protein</fullName>
    </submittedName>
</protein>
<organism evidence="1 2">
    <name type="scientific">Ataeniobius toweri</name>
    <dbReference type="NCBI Taxonomy" id="208326"/>
    <lineage>
        <taxon>Eukaryota</taxon>
        <taxon>Metazoa</taxon>
        <taxon>Chordata</taxon>
        <taxon>Craniata</taxon>
        <taxon>Vertebrata</taxon>
        <taxon>Euteleostomi</taxon>
        <taxon>Actinopterygii</taxon>
        <taxon>Neopterygii</taxon>
        <taxon>Teleostei</taxon>
        <taxon>Neoteleostei</taxon>
        <taxon>Acanthomorphata</taxon>
        <taxon>Ovalentaria</taxon>
        <taxon>Atherinomorphae</taxon>
        <taxon>Cyprinodontiformes</taxon>
        <taxon>Goodeidae</taxon>
        <taxon>Ataeniobius</taxon>
    </lineage>
</organism>
<sequence length="124" mass="13821">MLKSFSGKGSITPAGMPMKDSMIQSELSVGFSGFLLHFFTSHTKPSGSLQLTCNLMWKIRPFAVKHVFLSLVQSFLGGFFSFQETFLLMQAATASFITAFTINPVFSEHLTETPELHYLHHPDS</sequence>
<evidence type="ECO:0000313" key="1">
    <source>
        <dbReference type="EMBL" id="MED6253997.1"/>
    </source>
</evidence>
<reference evidence="1 2" key="1">
    <citation type="submission" date="2021-07" db="EMBL/GenBank/DDBJ databases">
        <authorList>
            <person name="Palmer J.M."/>
        </authorList>
    </citation>
    <scope>NUCLEOTIDE SEQUENCE [LARGE SCALE GENOMIC DNA]</scope>
    <source>
        <strain evidence="1 2">AT_MEX2019</strain>
        <tissue evidence="1">Muscle</tissue>
    </source>
</reference>
<name>A0ABU7BTN3_9TELE</name>
<accession>A0ABU7BTN3</accession>
<dbReference type="EMBL" id="JAHUTI010069092">
    <property type="protein sequence ID" value="MED6253997.1"/>
    <property type="molecule type" value="Genomic_DNA"/>
</dbReference>
<proteinExistence type="predicted"/>
<evidence type="ECO:0000313" key="2">
    <source>
        <dbReference type="Proteomes" id="UP001345963"/>
    </source>
</evidence>
<gene>
    <name evidence="1" type="ORF">ATANTOWER_011533</name>
</gene>